<comment type="caution">
    <text evidence="2">The sequence shown here is derived from an EMBL/GenBank/DDBJ whole genome shotgun (WGS) entry which is preliminary data.</text>
</comment>
<proteinExistence type="predicted"/>
<name>A0ABW2AN26_9MICO</name>
<accession>A0ABW2AN26</accession>
<organism evidence="2 3">
    <name type="scientific">Flexivirga alba</name>
    <dbReference type="NCBI Taxonomy" id="702742"/>
    <lineage>
        <taxon>Bacteria</taxon>
        <taxon>Bacillati</taxon>
        <taxon>Actinomycetota</taxon>
        <taxon>Actinomycetes</taxon>
        <taxon>Micrococcales</taxon>
        <taxon>Dermacoccaceae</taxon>
        <taxon>Flexivirga</taxon>
    </lineage>
</organism>
<evidence type="ECO:0000313" key="2">
    <source>
        <dbReference type="EMBL" id="MFC6707955.1"/>
    </source>
</evidence>
<evidence type="ECO:0000256" key="1">
    <source>
        <dbReference type="SAM" id="Phobius"/>
    </source>
</evidence>
<reference evidence="3" key="1">
    <citation type="journal article" date="2019" name="Int. J. Syst. Evol. Microbiol.">
        <title>The Global Catalogue of Microorganisms (GCM) 10K type strain sequencing project: providing services to taxonomists for standard genome sequencing and annotation.</title>
        <authorList>
            <consortium name="The Broad Institute Genomics Platform"/>
            <consortium name="The Broad Institute Genome Sequencing Center for Infectious Disease"/>
            <person name="Wu L."/>
            <person name="Ma J."/>
        </authorList>
    </citation>
    <scope>NUCLEOTIDE SEQUENCE [LARGE SCALE GENOMIC DNA]</scope>
    <source>
        <strain evidence="3">CCUG 58127</strain>
    </source>
</reference>
<sequence>MININAFFIGFVVINAIALALLVGFAAVELTGFFARNRKQRIARHEPFARYYSQLALSH</sequence>
<keyword evidence="1" id="KW-0812">Transmembrane</keyword>
<dbReference type="RefSeq" id="WP_382404617.1">
    <property type="nucleotide sequence ID" value="NZ_JBHSWH010000001.1"/>
</dbReference>
<keyword evidence="1" id="KW-1133">Transmembrane helix</keyword>
<keyword evidence="1" id="KW-0472">Membrane</keyword>
<feature type="transmembrane region" description="Helical" evidence="1">
    <location>
        <begin position="6"/>
        <end position="35"/>
    </location>
</feature>
<dbReference type="EMBL" id="JBHSWH010000001">
    <property type="protein sequence ID" value="MFC6707955.1"/>
    <property type="molecule type" value="Genomic_DNA"/>
</dbReference>
<keyword evidence="3" id="KW-1185">Reference proteome</keyword>
<evidence type="ECO:0000313" key="3">
    <source>
        <dbReference type="Proteomes" id="UP001596298"/>
    </source>
</evidence>
<protein>
    <submittedName>
        <fullName evidence="2">Uncharacterized protein</fullName>
    </submittedName>
</protein>
<dbReference type="Proteomes" id="UP001596298">
    <property type="component" value="Unassembled WGS sequence"/>
</dbReference>
<gene>
    <name evidence="2" type="ORF">ACFQDH_22640</name>
</gene>